<feature type="domain" description="SCP" evidence="1">
    <location>
        <begin position="175"/>
        <end position="298"/>
    </location>
</feature>
<protein>
    <submittedName>
        <fullName evidence="2">CAP domain-containing protein</fullName>
    </submittedName>
</protein>
<dbReference type="AlphaFoldDB" id="A0A7Y0U1N0"/>
<dbReference type="InterPro" id="IPR014044">
    <property type="entry name" value="CAP_dom"/>
</dbReference>
<organism evidence="2 3">
    <name type="scientific">Mobiluncus mulieris</name>
    <dbReference type="NCBI Taxonomy" id="2052"/>
    <lineage>
        <taxon>Bacteria</taxon>
        <taxon>Bacillati</taxon>
        <taxon>Actinomycetota</taxon>
        <taxon>Actinomycetes</taxon>
        <taxon>Actinomycetales</taxon>
        <taxon>Actinomycetaceae</taxon>
        <taxon>Mobiluncus</taxon>
    </lineage>
</organism>
<dbReference type="Pfam" id="PF00188">
    <property type="entry name" value="CAP"/>
    <property type="match status" value="1"/>
</dbReference>
<gene>
    <name evidence="2" type="ORF">HHJ78_07130</name>
</gene>
<dbReference type="InterPro" id="IPR035940">
    <property type="entry name" value="CAP_sf"/>
</dbReference>
<evidence type="ECO:0000313" key="2">
    <source>
        <dbReference type="EMBL" id="NMW65303.1"/>
    </source>
</evidence>
<dbReference type="Proteomes" id="UP000578252">
    <property type="component" value="Unassembled WGS sequence"/>
</dbReference>
<evidence type="ECO:0000259" key="1">
    <source>
        <dbReference type="Pfam" id="PF00188"/>
    </source>
</evidence>
<name>A0A7Y0U1N0_9ACTO</name>
<comment type="caution">
    <text evidence="2">The sequence shown here is derived from an EMBL/GenBank/DDBJ whole genome shotgun (WGS) entry which is preliminary data.</text>
</comment>
<dbReference type="SUPFAM" id="SSF55797">
    <property type="entry name" value="PR-1-like"/>
    <property type="match status" value="1"/>
</dbReference>
<evidence type="ECO:0000313" key="3">
    <source>
        <dbReference type="Proteomes" id="UP000578252"/>
    </source>
</evidence>
<accession>A0A7Y0U1N0</accession>
<reference evidence="2 3" key="1">
    <citation type="submission" date="2020-04" db="EMBL/GenBank/DDBJ databases">
        <title>Antimicrobial susceptibility and clonality of vaginal-derived multi-drug resistant Mobiluncus isolates in China.</title>
        <authorList>
            <person name="Zhang X."/>
        </authorList>
    </citation>
    <scope>NUCLEOTIDE SEQUENCE [LARGE SCALE GENOMIC DNA]</scope>
    <source>
        <strain evidence="2 3">13</strain>
    </source>
</reference>
<proteinExistence type="predicted"/>
<dbReference type="Gene3D" id="3.40.33.10">
    <property type="entry name" value="CAP"/>
    <property type="match status" value="1"/>
</dbReference>
<sequence length="493" mass="53464">METVLSVLDVFLQVFIPRGFTVLPVPISVALRQIVGRGIKKVLFMASGETIESLQANILLSKGDDSMLLRTVTVSLGALVLVGSAFTAVPVPKSADTDVTTSVKSATVATKSVPTAGSATPQYRWNNAQATYRDLANLAYHVHMRPGLKVSVTQGSAAENCIPGAADPNFLNLALDAWNYFRSLNGLDPVKLSGESAFVQNAQHAAMVMAANNSLGHYISPEWKCYNEAASEGASSSNLGLRYGYGERSTGFAYSPAESMLGYFTENGAHNDVLGHRTQMMEPYLTTSAIGSSCTSYGTCGESVRMHRPNHAAFGVMFNSSRRRPLALSWPAAGYFPREMLPNTQQGSKWHFAMDGADLTGATVTLTDAYGNPIPLDEVKNSKSPNGPWPELVQKDDYTTYEYDTILFKPSMAHLGSAGYMDKEIKVTVTGIKPKKDEYKRPQINVPSSYTYSVLIMDTTVPGNPYGDADGDGISNVDELEVFRTNPFIPNRR</sequence>
<dbReference type="EMBL" id="JABCUR010000005">
    <property type="protein sequence ID" value="NMW65303.1"/>
    <property type="molecule type" value="Genomic_DNA"/>
</dbReference>